<protein>
    <submittedName>
        <fullName evidence="9">Zinc finger C2H2-type</fullName>
    </submittedName>
</protein>
<keyword evidence="2" id="KW-0479">Metal-binding</keyword>
<dbReference type="InterPro" id="IPR013087">
    <property type="entry name" value="Znf_C2H2_type"/>
</dbReference>
<reference evidence="9 10" key="1">
    <citation type="submission" date="2019-08" db="EMBL/GenBank/DDBJ databases">
        <authorList>
            <person name="Alioto T."/>
            <person name="Alioto T."/>
            <person name="Gomez Garrido J."/>
        </authorList>
    </citation>
    <scope>NUCLEOTIDE SEQUENCE [LARGE SCALE GENOMIC DNA]</scope>
</reference>
<dbReference type="PANTHER" id="PTHR24379">
    <property type="entry name" value="KRAB AND ZINC FINGER DOMAIN-CONTAINING"/>
    <property type="match status" value="1"/>
</dbReference>
<feature type="domain" description="C2H2-type" evidence="8">
    <location>
        <begin position="587"/>
        <end position="614"/>
    </location>
</feature>
<evidence type="ECO:0000256" key="3">
    <source>
        <dbReference type="ARBA" id="ARBA00022737"/>
    </source>
</evidence>
<name>A0A5E4M7N8_9HEMI</name>
<evidence type="ECO:0000313" key="9">
    <source>
        <dbReference type="EMBL" id="VVC26398.1"/>
    </source>
</evidence>
<dbReference type="Gene3D" id="3.30.160.60">
    <property type="entry name" value="Classic Zinc Finger"/>
    <property type="match status" value="8"/>
</dbReference>
<comment type="subcellular location">
    <subcellularLocation>
        <location evidence="1">Nucleus</location>
    </subcellularLocation>
</comment>
<dbReference type="SMART" id="SM00355">
    <property type="entry name" value="ZnF_C2H2"/>
    <property type="match status" value="13"/>
</dbReference>
<dbReference type="SUPFAM" id="SSF57667">
    <property type="entry name" value="beta-beta-alpha zinc fingers"/>
    <property type="match status" value="6"/>
</dbReference>
<dbReference type="EMBL" id="CABPRJ010000032">
    <property type="protein sequence ID" value="VVC26398.1"/>
    <property type="molecule type" value="Genomic_DNA"/>
</dbReference>
<evidence type="ECO:0000256" key="4">
    <source>
        <dbReference type="ARBA" id="ARBA00022771"/>
    </source>
</evidence>
<dbReference type="OrthoDB" id="8823111at2759"/>
<feature type="domain" description="C2H2-type" evidence="8">
    <location>
        <begin position="675"/>
        <end position="702"/>
    </location>
</feature>
<evidence type="ECO:0000256" key="1">
    <source>
        <dbReference type="ARBA" id="ARBA00004123"/>
    </source>
</evidence>
<sequence length="791" mass="91452">MTEIDTRYIAFENDHTYLKTTPDSKKDVQIVQTNISPVSSNKNAFRVLSDPPPTDCQQKTVHATQNKTILSKTLSAVKVPNPNVIFIADPLHFSIPLKMNISPNNSSVQKVNTGNKSTMRPIQPKITNDLKMINTAQAHSNSFLLPSTNTSLNPKLPIITQKKSSKKSKPIVPNILPEKPVVKPIKPNTIKTKPVIRHNIKALKNKIANNYENGVCTIKLSSSLLKRIQNGEKLFMCMECDKIFTEHKDLLDHQIIHNKSDEKTIEPETEIRENPSENSLDTNLIQFTAIESERKKNNDNNKISKQIKPTTKTTINPKRRKIVFQGECIICHLVFPDLGKHIRTVHQTHPRDFNKNNINQLNFNCYSCDMEFDDQQQLRAHELAAHKSINYVYNCEQCCQDFLYKEELEAHIETHYNENKKYLCPYCDAGFPYSNGLKNHLVKHIDLNGSENSTSDVATNQIEHSPIRPIKSEQLDQLFADLEHISDDCDEVYVEQDVDDKYQVRFATNDVVKSELDSLVDEDTNVDIEFNNVPLEDNNKTIINQQQITTVSKKRVSYTVCRLCLMIVSYSRIGKHMKKKHNNAAPYQCELCHAEFNRKHIMDDHRRKHTNTKPHKCIECSKCFTYKHHLSRHIMIVHNSDSLEKLFKCPVCDKAFSFKEYLTLHINSRHKGKHYMCQICEKSFSTNAALNKHQLCHTDERPYMCEHCGRTFKCKTHCDTHTKNMHPGDPQHVLPPQKFECSLCNKKFSTKIYRDMHFKRHNGQGHHCDICFKLFVSKAHMQRHIKIMHAN</sequence>
<keyword evidence="3" id="KW-0677">Repeat</keyword>
<dbReference type="PROSITE" id="PS00028">
    <property type="entry name" value="ZINC_FINGER_C2H2_1"/>
    <property type="match status" value="11"/>
</dbReference>
<dbReference type="AlphaFoldDB" id="A0A5E4M7N8"/>
<dbReference type="FunFam" id="3.30.160.60:FF:000446">
    <property type="entry name" value="Zinc finger protein"/>
    <property type="match status" value="1"/>
</dbReference>
<dbReference type="GO" id="GO:0005634">
    <property type="term" value="C:nucleus"/>
    <property type="evidence" value="ECO:0007669"/>
    <property type="project" value="UniProtKB-SubCell"/>
</dbReference>
<feature type="domain" description="C2H2-type" evidence="8">
    <location>
        <begin position="422"/>
        <end position="444"/>
    </location>
</feature>
<keyword evidence="10" id="KW-1185">Reference proteome</keyword>
<keyword evidence="6" id="KW-0539">Nucleus</keyword>
<feature type="domain" description="C2H2-type" evidence="8">
    <location>
        <begin position="739"/>
        <end position="766"/>
    </location>
</feature>
<feature type="domain" description="C2H2-type" evidence="8">
    <location>
        <begin position="647"/>
        <end position="675"/>
    </location>
</feature>
<dbReference type="PANTHER" id="PTHR24379:SF121">
    <property type="entry name" value="C2H2-TYPE DOMAIN-CONTAINING PROTEIN"/>
    <property type="match status" value="1"/>
</dbReference>
<evidence type="ECO:0000256" key="7">
    <source>
        <dbReference type="PROSITE-ProRule" id="PRU00042"/>
    </source>
</evidence>
<dbReference type="GO" id="GO:0010468">
    <property type="term" value="P:regulation of gene expression"/>
    <property type="evidence" value="ECO:0007669"/>
    <property type="project" value="UniProtKB-ARBA"/>
</dbReference>
<keyword evidence="4 7" id="KW-0863">Zinc-finger</keyword>
<feature type="domain" description="C2H2-type" evidence="8">
    <location>
        <begin position="393"/>
        <end position="420"/>
    </location>
</feature>
<keyword evidence="5" id="KW-0862">Zinc</keyword>
<evidence type="ECO:0000313" key="10">
    <source>
        <dbReference type="Proteomes" id="UP000325440"/>
    </source>
</evidence>
<feature type="domain" description="C2H2-type" evidence="8">
    <location>
        <begin position="363"/>
        <end position="386"/>
    </location>
</feature>
<feature type="domain" description="C2H2-type" evidence="8">
    <location>
        <begin position="615"/>
        <end position="643"/>
    </location>
</feature>
<organism evidence="9 10">
    <name type="scientific">Cinara cedri</name>
    <dbReference type="NCBI Taxonomy" id="506608"/>
    <lineage>
        <taxon>Eukaryota</taxon>
        <taxon>Metazoa</taxon>
        <taxon>Ecdysozoa</taxon>
        <taxon>Arthropoda</taxon>
        <taxon>Hexapoda</taxon>
        <taxon>Insecta</taxon>
        <taxon>Pterygota</taxon>
        <taxon>Neoptera</taxon>
        <taxon>Paraneoptera</taxon>
        <taxon>Hemiptera</taxon>
        <taxon>Sternorrhyncha</taxon>
        <taxon>Aphidomorpha</taxon>
        <taxon>Aphidoidea</taxon>
        <taxon>Aphididae</taxon>
        <taxon>Lachninae</taxon>
        <taxon>Cinara</taxon>
    </lineage>
</organism>
<feature type="domain" description="C2H2-type" evidence="8">
    <location>
        <begin position="235"/>
        <end position="262"/>
    </location>
</feature>
<feature type="domain" description="C2H2-type" evidence="8">
    <location>
        <begin position="703"/>
        <end position="731"/>
    </location>
</feature>
<accession>A0A5E4M7N8</accession>
<feature type="domain" description="C2H2-type" evidence="8">
    <location>
        <begin position="766"/>
        <end position="791"/>
    </location>
</feature>
<dbReference type="Proteomes" id="UP000325440">
    <property type="component" value="Unassembled WGS sequence"/>
</dbReference>
<evidence type="ECO:0000256" key="6">
    <source>
        <dbReference type="ARBA" id="ARBA00023242"/>
    </source>
</evidence>
<proteinExistence type="predicted"/>
<evidence type="ECO:0000256" key="2">
    <source>
        <dbReference type="ARBA" id="ARBA00022723"/>
    </source>
</evidence>
<dbReference type="GO" id="GO:0008270">
    <property type="term" value="F:zinc ion binding"/>
    <property type="evidence" value="ECO:0007669"/>
    <property type="project" value="UniProtKB-KW"/>
</dbReference>
<dbReference type="Pfam" id="PF00096">
    <property type="entry name" value="zf-C2H2"/>
    <property type="match status" value="2"/>
</dbReference>
<evidence type="ECO:0000256" key="5">
    <source>
        <dbReference type="ARBA" id="ARBA00022833"/>
    </source>
</evidence>
<gene>
    <name evidence="9" type="ORF">CINCED_3A013954</name>
</gene>
<dbReference type="PROSITE" id="PS50157">
    <property type="entry name" value="ZINC_FINGER_C2H2_2"/>
    <property type="match status" value="11"/>
</dbReference>
<dbReference type="InterPro" id="IPR036236">
    <property type="entry name" value="Znf_C2H2_sf"/>
</dbReference>
<evidence type="ECO:0000259" key="8">
    <source>
        <dbReference type="PROSITE" id="PS50157"/>
    </source>
</evidence>
<dbReference type="FunFam" id="3.30.160.60:FF:000744">
    <property type="entry name" value="zinc finger E-box-binding homeobox 1"/>
    <property type="match status" value="1"/>
</dbReference>